<dbReference type="GO" id="GO:0005741">
    <property type="term" value="C:mitochondrial outer membrane"/>
    <property type="evidence" value="ECO:0007669"/>
    <property type="project" value="TreeGrafter"/>
</dbReference>
<organism evidence="8 9">
    <name type="scientific">Teratosphaeria destructans</name>
    <dbReference type="NCBI Taxonomy" id="418781"/>
    <lineage>
        <taxon>Eukaryota</taxon>
        <taxon>Fungi</taxon>
        <taxon>Dikarya</taxon>
        <taxon>Ascomycota</taxon>
        <taxon>Pezizomycotina</taxon>
        <taxon>Dothideomycetes</taxon>
        <taxon>Dothideomycetidae</taxon>
        <taxon>Mycosphaerellales</taxon>
        <taxon>Teratosphaeriaceae</taxon>
        <taxon>Teratosphaeria</taxon>
    </lineage>
</organism>
<dbReference type="AlphaFoldDB" id="A0A9W7SY41"/>
<evidence type="ECO:0000256" key="2">
    <source>
        <dbReference type="ARBA" id="ARBA00022857"/>
    </source>
</evidence>
<keyword evidence="9" id="KW-1185">Reference proteome</keyword>
<dbReference type="GO" id="GO:0005811">
    <property type="term" value="C:lipid droplet"/>
    <property type="evidence" value="ECO:0007669"/>
    <property type="project" value="TreeGrafter"/>
</dbReference>
<reference evidence="8 9" key="2">
    <citation type="journal article" date="2021" name="Curr. Genet.">
        <title>Genetic response to nitrogen starvation in the aggressive Eucalyptus foliar pathogen Teratosphaeria destructans.</title>
        <authorList>
            <person name="Havenga M."/>
            <person name="Wingfield B.D."/>
            <person name="Wingfield M.J."/>
            <person name="Dreyer L.L."/>
            <person name="Roets F."/>
            <person name="Aylward J."/>
        </authorList>
    </citation>
    <scope>NUCLEOTIDE SEQUENCE [LARGE SCALE GENOMIC DNA]</scope>
    <source>
        <strain evidence="8">CMW44962</strain>
    </source>
</reference>
<name>A0A9W7SY41_9PEZI</name>
<comment type="similarity">
    <text evidence="6">Belongs to the short-chain dehydrogenases/reductases (SDR) family. ERG27 subfamily.</text>
</comment>
<keyword evidence="7" id="KW-1133">Transmembrane helix</keyword>
<keyword evidence="3" id="KW-0752">Steroid biosynthesis</keyword>
<dbReference type="GO" id="GO:0005789">
    <property type="term" value="C:endoplasmic reticulum membrane"/>
    <property type="evidence" value="ECO:0007669"/>
    <property type="project" value="TreeGrafter"/>
</dbReference>
<evidence type="ECO:0000313" key="9">
    <source>
        <dbReference type="Proteomes" id="UP001138500"/>
    </source>
</evidence>
<evidence type="ECO:0000256" key="7">
    <source>
        <dbReference type="SAM" id="Phobius"/>
    </source>
</evidence>
<keyword evidence="7" id="KW-0812">Transmembrane</keyword>
<dbReference type="EMBL" id="RIBY02000624">
    <property type="protein sequence ID" value="KAH9839607.1"/>
    <property type="molecule type" value="Genomic_DNA"/>
</dbReference>
<keyword evidence="5" id="KW-0443">Lipid metabolism</keyword>
<reference evidence="8 9" key="1">
    <citation type="journal article" date="2018" name="IMA Fungus">
        <title>IMA Genome-F 10: Nine draft genome sequences of Claviceps purpurea s.lat., including C. arundinis, C. humidiphila, and C. cf. spartinae, pseudomolecules for the pitch canker pathogen Fusarium circinatum, draft genome of Davidsoniella eucalypti, Grosmannia galeiformis, Quambalaria eucalypti, and Teratosphaeria destructans.</title>
        <authorList>
            <person name="Wingfield B.D."/>
            <person name="Liu M."/>
            <person name="Nguyen H.D."/>
            <person name="Lane F.A."/>
            <person name="Morgan S.W."/>
            <person name="De Vos L."/>
            <person name="Wilken P.M."/>
            <person name="Duong T.A."/>
            <person name="Aylward J."/>
            <person name="Coetzee M.P."/>
            <person name="Dadej K."/>
            <person name="De Beer Z.W."/>
            <person name="Findlay W."/>
            <person name="Havenga M."/>
            <person name="Kolarik M."/>
            <person name="Menzies J.G."/>
            <person name="Naidoo K."/>
            <person name="Pochopski O."/>
            <person name="Shoukouhi P."/>
            <person name="Santana Q.C."/>
            <person name="Seifert K.A."/>
            <person name="Soal N."/>
            <person name="Steenkamp E.T."/>
            <person name="Tatham C.T."/>
            <person name="van der Nest M.A."/>
            <person name="Wingfield M.J."/>
        </authorList>
    </citation>
    <scope>NUCLEOTIDE SEQUENCE [LARGE SCALE GENOMIC DNA]</scope>
    <source>
        <strain evidence="8">CMW44962</strain>
    </source>
</reference>
<keyword evidence="7" id="KW-0472">Membrane</keyword>
<dbReference type="SUPFAM" id="SSF51735">
    <property type="entry name" value="NAD(P)-binding Rossmann-fold domains"/>
    <property type="match status" value="1"/>
</dbReference>
<comment type="caution">
    <text evidence="8">The sequence shown here is derived from an EMBL/GenBank/DDBJ whole genome shotgun (WGS) entry which is preliminary data.</text>
</comment>
<sequence length="453" mass="50443">MEKSTFTVLITGANSGLGFSICCRLIDEFLYSRPQSQSLHLLFSTRSPRKSAETLTRLNGHLQNTLRKANTHEAPGLSKLIEARLKIEGVQCDLTKLLTVKALAEDLLRRRETLDVVIWNAGIAGWKGRNWPKAIWDVTTKWVEACTYPEYNIADVGLLADRQTQPTTRQEGAKGNARTTTDDEPKLGQVFLANVFGHYMLTHWLSPLLTANSRIIWVSSVSAIARTFHVDDVQGLKSLTAYEGSKRLTDLLVLTSELPSTQTYLRGYLPASSATTQSVKDLDRPKMILTHPGVVATSIAGLNFIMTGLMLIAFYICRLLGSPWHPVDPYKGSISAVFAALAPPDQLLDYDARDGKGKWGSATSVFGDERVARTEVEGWQFCGVVGKMVAGAISTGNKMGGFLGGYSMYRKTDQERREQFEVEAITCWREMEILRVEWEKRLGPVRFEESEDV</sequence>
<dbReference type="PANTHER" id="PTHR43647:SF1">
    <property type="entry name" value="3-KETO-STEROID REDUCTASE ERG27"/>
    <property type="match status" value="1"/>
</dbReference>
<evidence type="ECO:0000256" key="3">
    <source>
        <dbReference type="ARBA" id="ARBA00022955"/>
    </source>
</evidence>
<dbReference type="Gene3D" id="3.40.50.720">
    <property type="entry name" value="NAD(P)-binding Rossmann-like Domain"/>
    <property type="match status" value="1"/>
</dbReference>
<gene>
    <name evidence="8" type="ORF">Tdes44962_MAKER08062</name>
</gene>
<evidence type="ECO:0000256" key="6">
    <source>
        <dbReference type="ARBA" id="ARBA00023593"/>
    </source>
</evidence>
<evidence type="ECO:0000256" key="5">
    <source>
        <dbReference type="ARBA" id="ARBA00023098"/>
    </source>
</evidence>
<evidence type="ECO:0000313" key="8">
    <source>
        <dbReference type="EMBL" id="KAH9839607.1"/>
    </source>
</evidence>
<keyword evidence="4" id="KW-0560">Oxidoreductase</keyword>
<keyword evidence="1" id="KW-0444">Lipid biosynthesis</keyword>
<dbReference type="PANTHER" id="PTHR43647">
    <property type="entry name" value="DEHYDROGENASE"/>
    <property type="match status" value="1"/>
</dbReference>
<dbReference type="Proteomes" id="UP001138500">
    <property type="component" value="Unassembled WGS sequence"/>
</dbReference>
<feature type="transmembrane region" description="Helical" evidence="7">
    <location>
        <begin position="294"/>
        <end position="316"/>
    </location>
</feature>
<dbReference type="GO" id="GO:0006696">
    <property type="term" value="P:ergosterol biosynthetic process"/>
    <property type="evidence" value="ECO:0007669"/>
    <property type="project" value="TreeGrafter"/>
</dbReference>
<dbReference type="OrthoDB" id="9989144at2759"/>
<dbReference type="InterPro" id="IPR036291">
    <property type="entry name" value="NAD(P)-bd_dom_sf"/>
</dbReference>
<evidence type="ECO:0000256" key="1">
    <source>
        <dbReference type="ARBA" id="ARBA00022516"/>
    </source>
</evidence>
<proteinExistence type="inferred from homology"/>
<keyword evidence="2" id="KW-0521">NADP</keyword>
<protein>
    <submittedName>
        <fullName evidence="8">3-keto-steroid reductase</fullName>
    </submittedName>
</protein>
<evidence type="ECO:0000256" key="4">
    <source>
        <dbReference type="ARBA" id="ARBA00023002"/>
    </source>
</evidence>
<dbReference type="InterPro" id="IPR051593">
    <property type="entry name" value="Ergosterol_Biosynth_ERG27"/>
</dbReference>
<accession>A0A9W7SY41</accession>
<dbReference type="GO" id="GO:0000253">
    <property type="term" value="F:3-beta-hydroxysteroid 3-dehydrogenase (NADP+) activity"/>
    <property type="evidence" value="ECO:0007669"/>
    <property type="project" value="TreeGrafter"/>
</dbReference>